<comment type="caution">
    <text evidence="5">The sequence shown here is derived from an EMBL/GenBank/DDBJ whole genome shotgun (WGS) entry which is preliminary data.</text>
</comment>
<evidence type="ECO:0000256" key="3">
    <source>
        <dbReference type="SAM" id="SignalP"/>
    </source>
</evidence>
<dbReference type="CDD" id="cd02248">
    <property type="entry name" value="Peptidase_C1A"/>
    <property type="match status" value="1"/>
</dbReference>
<dbReference type="Proteomes" id="UP001159427">
    <property type="component" value="Unassembled WGS sequence"/>
</dbReference>
<dbReference type="InterPro" id="IPR025661">
    <property type="entry name" value="Pept_asp_AS"/>
</dbReference>
<dbReference type="Gene3D" id="1.10.287.2250">
    <property type="match status" value="1"/>
</dbReference>
<keyword evidence="6" id="KW-1185">Reference proteome</keyword>
<feature type="chain" id="PRO_5045193965" description="Peptidase C1A papain C-terminal domain-containing protein" evidence="3">
    <location>
        <begin position="18"/>
        <end position="220"/>
    </location>
</feature>
<organism evidence="5 6">
    <name type="scientific">Porites evermanni</name>
    <dbReference type="NCBI Taxonomy" id="104178"/>
    <lineage>
        <taxon>Eukaryota</taxon>
        <taxon>Metazoa</taxon>
        <taxon>Cnidaria</taxon>
        <taxon>Anthozoa</taxon>
        <taxon>Hexacorallia</taxon>
        <taxon>Scleractinia</taxon>
        <taxon>Fungiina</taxon>
        <taxon>Poritidae</taxon>
        <taxon>Porites</taxon>
    </lineage>
</organism>
<reference evidence="5 6" key="1">
    <citation type="submission" date="2022-05" db="EMBL/GenBank/DDBJ databases">
        <authorList>
            <consortium name="Genoscope - CEA"/>
            <person name="William W."/>
        </authorList>
    </citation>
    <scope>NUCLEOTIDE SEQUENCE [LARGE SCALE GENOMIC DNA]</scope>
</reference>
<dbReference type="SMART" id="SM00645">
    <property type="entry name" value="Pept_C1"/>
    <property type="match status" value="1"/>
</dbReference>
<dbReference type="InterPro" id="IPR039417">
    <property type="entry name" value="Peptidase_C1A_papain-like"/>
</dbReference>
<evidence type="ECO:0000259" key="4">
    <source>
        <dbReference type="SMART" id="SM00645"/>
    </source>
</evidence>
<keyword evidence="3" id="KW-0732">Signal</keyword>
<accession>A0ABN8LN55</accession>
<feature type="domain" description="Peptidase C1A papain C-terminal" evidence="4">
    <location>
        <begin position="53"/>
        <end position="219"/>
    </location>
</feature>
<evidence type="ECO:0000313" key="5">
    <source>
        <dbReference type="EMBL" id="CAH3018644.1"/>
    </source>
</evidence>
<evidence type="ECO:0000313" key="6">
    <source>
        <dbReference type="Proteomes" id="UP001159427"/>
    </source>
</evidence>
<evidence type="ECO:0000256" key="2">
    <source>
        <dbReference type="ARBA" id="ARBA00023157"/>
    </source>
</evidence>
<proteinExistence type="inferred from homology"/>
<dbReference type="EMBL" id="CALNXI010000092">
    <property type="protein sequence ID" value="CAH3018644.1"/>
    <property type="molecule type" value="Genomic_DNA"/>
</dbReference>
<comment type="similarity">
    <text evidence="1">Belongs to the peptidase C1 family.</text>
</comment>
<dbReference type="PROSITE" id="PS00640">
    <property type="entry name" value="THIOL_PROTEASE_ASN"/>
    <property type="match status" value="1"/>
</dbReference>
<dbReference type="Gene3D" id="3.90.70.10">
    <property type="entry name" value="Cysteine proteinases"/>
    <property type="match status" value="1"/>
</dbReference>
<dbReference type="PROSITE" id="PS00639">
    <property type="entry name" value="THIOL_PROTEASE_HIS"/>
    <property type="match status" value="1"/>
</dbReference>
<dbReference type="InterPro" id="IPR013128">
    <property type="entry name" value="Peptidase_C1A"/>
</dbReference>
<gene>
    <name evidence="5" type="ORF">PEVE_00044115</name>
</gene>
<dbReference type="InterPro" id="IPR025660">
    <property type="entry name" value="Pept_his_AS"/>
</dbReference>
<keyword evidence="2" id="KW-1015">Disulfide bond</keyword>
<dbReference type="PANTHER" id="PTHR12411">
    <property type="entry name" value="CYSTEINE PROTEASE FAMILY C1-RELATED"/>
    <property type="match status" value="1"/>
</dbReference>
<dbReference type="SUPFAM" id="SSF54001">
    <property type="entry name" value="Cysteine proteinases"/>
    <property type="match status" value="1"/>
</dbReference>
<protein>
    <recommendedName>
        <fullName evidence="4">Peptidase C1A papain C-terminal domain-containing protein</fullName>
    </recommendedName>
</protein>
<evidence type="ECO:0000256" key="1">
    <source>
        <dbReference type="ARBA" id="ARBA00008455"/>
    </source>
</evidence>
<name>A0ABN8LN55_9CNID</name>
<sequence>MKGFIVLLLCLLPVVSGEIIKFREYEEHWYSWKSFYERKYETDAEEEVRYAIWRDNLRVSTRQDLLCYTTELNSTSETKSRYSTTFETSPIRLTKVDEEIVFFVLFFSLFWLQGFKRIREGNEYDLLSAVATVGPISVAIDTSRSSFQYYHDGVYDEPYCSSTDLDHAVLVVGYGTYEGEDYWLVKNSWGTRWGMQGYIMMSRNKDNQCGIATNAIYPLV</sequence>
<dbReference type="InterPro" id="IPR000668">
    <property type="entry name" value="Peptidase_C1A_C"/>
</dbReference>
<dbReference type="Pfam" id="PF00112">
    <property type="entry name" value="Peptidase_C1"/>
    <property type="match status" value="1"/>
</dbReference>
<feature type="signal peptide" evidence="3">
    <location>
        <begin position="1"/>
        <end position="17"/>
    </location>
</feature>
<dbReference type="InterPro" id="IPR038765">
    <property type="entry name" value="Papain-like_cys_pep_sf"/>
</dbReference>